<keyword evidence="1" id="KW-0521">NADP</keyword>
<name>A0A0U1DKK8_9MYCO</name>
<dbReference type="GO" id="GO:0016491">
    <property type="term" value="F:oxidoreductase activity"/>
    <property type="evidence" value="ECO:0007669"/>
    <property type="project" value="InterPro"/>
</dbReference>
<dbReference type="PANTHER" id="PTHR44154">
    <property type="entry name" value="QUINONE OXIDOREDUCTASE"/>
    <property type="match status" value="1"/>
</dbReference>
<proteinExistence type="predicted"/>
<reference evidence="4 6" key="1">
    <citation type="submission" date="2015-03" db="EMBL/GenBank/DDBJ databases">
        <authorList>
            <person name="Murphy D."/>
        </authorList>
    </citation>
    <scope>NUCLEOTIDE SEQUENCE [LARGE SCALE GENOMIC DNA]</scope>
    <source>
        <strain evidence="4 6">D16</strain>
    </source>
</reference>
<keyword evidence="7" id="KW-1185">Reference proteome</keyword>
<dbReference type="GeneID" id="44297893"/>
<dbReference type="Gene3D" id="3.90.180.10">
    <property type="entry name" value="Medium-chain alcohol dehydrogenases, catalytic domain"/>
    <property type="match status" value="1"/>
</dbReference>
<evidence type="ECO:0000313" key="6">
    <source>
        <dbReference type="Proteomes" id="UP000182227"/>
    </source>
</evidence>
<dbReference type="Proteomes" id="UP000182227">
    <property type="component" value="Unassembled WGS sequence"/>
</dbReference>
<evidence type="ECO:0000256" key="1">
    <source>
        <dbReference type="ARBA" id="ARBA00022857"/>
    </source>
</evidence>
<dbReference type="Pfam" id="PF08240">
    <property type="entry name" value="ADH_N"/>
    <property type="match status" value="1"/>
</dbReference>
<evidence type="ECO:0000313" key="5">
    <source>
        <dbReference type="EMBL" id="ORV24659.1"/>
    </source>
</evidence>
<gene>
    <name evidence="5" type="ORF">AWB98_20690</name>
    <name evidence="4" type="ORF">BN970_03557</name>
</gene>
<dbReference type="CDD" id="cd05289">
    <property type="entry name" value="MDR_like_2"/>
    <property type="match status" value="1"/>
</dbReference>
<dbReference type="SMART" id="SM00829">
    <property type="entry name" value="PKS_ER"/>
    <property type="match status" value="1"/>
</dbReference>
<dbReference type="InterPro" id="IPR020843">
    <property type="entry name" value="ER"/>
</dbReference>
<dbReference type="Gene3D" id="3.40.50.720">
    <property type="entry name" value="NAD(P)-binding Rossmann-like Domain"/>
    <property type="match status" value="1"/>
</dbReference>
<dbReference type="PANTHER" id="PTHR44154:SF1">
    <property type="entry name" value="QUINONE OXIDOREDUCTASE"/>
    <property type="match status" value="1"/>
</dbReference>
<protein>
    <submittedName>
        <fullName evidence="4">Alcohol dehydrogenase</fullName>
    </submittedName>
    <submittedName>
        <fullName evidence="5">NADPH:quinone reductase</fullName>
    </submittedName>
</protein>
<evidence type="ECO:0000259" key="3">
    <source>
        <dbReference type="SMART" id="SM00829"/>
    </source>
</evidence>
<dbReference type="InterPro" id="IPR036291">
    <property type="entry name" value="NAD(P)-bd_dom_sf"/>
</dbReference>
<dbReference type="InterPro" id="IPR011032">
    <property type="entry name" value="GroES-like_sf"/>
</dbReference>
<evidence type="ECO:0000313" key="7">
    <source>
        <dbReference type="Proteomes" id="UP000193811"/>
    </source>
</evidence>
<reference evidence="5 7" key="2">
    <citation type="submission" date="2016-01" db="EMBL/GenBank/DDBJ databases">
        <title>The new phylogeny of the genus Mycobacterium.</title>
        <authorList>
            <person name="Tarcisio F."/>
            <person name="Conor M."/>
            <person name="Antonella G."/>
            <person name="Elisabetta G."/>
            <person name="Giulia F.S."/>
            <person name="Sara T."/>
            <person name="Anna F."/>
            <person name="Clotilde B."/>
            <person name="Roberto B."/>
            <person name="Veronica D.S."/>
            <person name="Fabio R."/>
            <person name="Monica P."/>
            <person name="Olivier J."/>
            <person name="Enrico T."/>
            <person name="Nicola S."/>
        </authorList>
    </citation>
    <scope>NUCLEOTIDE SEQUENCE [LARGE SCALE GENOMIC DNA]</scope>
    <source>
        <strain evidence="5 7">CCUG 50187</strain>
    </source>
</reference>
<evidence type="ECO:0000256" key="2">
    <source>
        <dbReference type="SAM" id="MobiDB-lite"/>
    </source>
</evidence>
<sequence length="318" mass="32523">MRAIEYRSFGGPEVLALVDVPIPQPGPGQALIAVRVAGVNGIDCKLRQGLFGEQNLPQRPGLELAGVVHAVGPGAAVTVGEEVFGWSAAGPLHLEGWPDGFPAGAYADYALADIVIPKPGALQWEEAVALPVAGETAIRGIRRLDIQRGETVLILGGSGVVGSIAVQLAVARGATVIASASRSNADYVASLGATPVLYGDGLAERVRTVTRGVDAALDAAGRGGLADVIELRGGADRVITIADPHAMEFGVTFDEGGPAGHNTDVLAELADQALSGAVRVRQSSRFALTNARQAQELSASGHASGKITLTVSDDPKRG</sequence>
<feature type="domain" description="Enoyl reductase (ER)" evidence="3">
    <location>
        <begin position="10"/>
        <end position="309"/>
    </location>
</feature>
<dbReference type="Pfam" id="PF00107">
    <property type="entry name" value="ADH_zinc_N"/>
    <property type="match status" value="1"/>
</dbReference>
<dbReference type="SUPFAM" id="SSF50129">
    <property type="entry name" value="GroES-like"/>
    <property type="match status" value="1"/>
</dbReference>
<dbReference type="InterPro" id="IPR013154">
    <property type="entry name" value="ADH-like_N"/>
</dbReference>
<dbReference type="InterPro" id="IPR051603">
    <property type="entry name" value="Zinc-ADH_QOR/CCCR"/>
</dbReference>
<dbReference type="RefSeq" id="WP_085141458.1">
    <property type="nucleotide sequence ID" value="NZ_JACKVA010000009.1"/>
</dbReference>
<dbReference type="AlphaFoldDB" id="A0A0U1DKK8"/>
<organism evidence="4 6">
    <name type="scientific">Mycolicibacterium conceptionense</name>
    <dbReference type="NCBI Taxonomy" id="451644"/>
    <lineage>
        <taxon>Bacteria</taxon>
        <taxon>Bacillati</taxon>
        <taxon>Actinomycetota</taxon>
        <taxon>Actinomycetes</taxon>
        <taxon>Mycobacteriales</taxon>
        <taxon>Mycobacteriaceae</taxon>
        <taxon>Mycolicibacterium</taxon>
    </lineage>
</organism>
<feature type="region of interest" description="Disordered" evidence="2">
    <location>
        <begin position="295"/>
        <end position="318"/>
    </location>
</feature>
<dbReference type="EMBL" id="CTEF01000002">
    <property type="protein sequence ID" value="CQD16662.1"/>
    <property type="molecule type" value="Genomic_DNA"/>
</dbReference>
<evidence type="ECO:0000313" key="4">
    <source>
        <dbReference type="EMBL" id="CQD16662.1"/>
    </source>
</evidence>
<dbReference type="Proteomes" id="UP000193811">
    <property type="component" value="Unassembled WGS sequence"/>
</dbReference>
<dbReference type="SUPFAM" id="SSF51735">
    <property type="entry name" value="NAD(P)-binding Rossmann-fold domains"/>
    <property type="match status" value="1"/>
</dbReference>
<dbReference type="InterPro" id="IPR013149">
    <property type="entry name" value="ADH-like_C"/>
</dbReference>
<dbReference type="EMBL" id="LQOP01000020">
    <property type="protein sequence ID" value="ORV24659.1"/>
    <property type="molecule type" value="Genomic_DNA"/>
</dbReference>
<accession>A0A0U1DKK8</accession>